<protein>
    <submittedName>
        <fullName evidence="2">Uncharacterized protein LOC106151800</fullName>
    </submittedName>
</protein>
<reference evidence="2" key="1">
    <citation type="submission" date="2025-08" db="UniProtKB">
        <authorList>
            <consortium name="RefSeq"/>
        </authorList>
    </citation>
    <scope>IDENTIFICATION</scope>
    <source>
        <tissue evidence="2">Gonads</tissue>
    </source>
</reference>
<organism evidence="1 2">
    <name type="scientific">Lingula anatina</name>
    <name type="common">Brachiopod</name>
    <name type="synonym">Lingula unguis</name>
    <dbReference type="NCBI Taxonomy" id="7574"/>
    <lineage>
        <taxon>Eukaryota</taxon>
        <taxon>Metazoa</taxon>
        <taxon>Spiralia</taxon>
        <taxon>Lophotrochozoa</taxon>
        <taxon>Brachiopoda</taxon>
        <taxon>Linguliformea</taxon>
        <taxon>Lingulata</taxon>
        <taxon>Lingulida</taxon>
        <taxon>Linguloidea</taxon>
        <taxon>Lingulidae</taxon>
        <taxon>Lingula</taxon>
    </lineage>
</organism>
<sequence length="134" mass="15144">MRSIAAAQGKKLSVKVSLENKDEIKEAVELLGNLAAPEKNEGQGLVDKMTVTYCPEEGKWYWTPDAIEGVWMEANIRTASRGMYVDIPLIEKLKKVLDWLQRRETFQSGQPQPCYLCYLRHRKGAEETAVTGSL</sequence>
<dbReference type="AlphaFoldDB" id="A0A1S3H6B6"/>
<dbReference type="RefSeq" id="XP_013380669.1">
    <property type="nucleotide sequence ID" value="XM_013525215.1"/>
</dbReference>
<dbReference type="Proteomes" id="UP000085678">
    <property type="component" value="Unplaced"/>
</dbReference>
<evidence type="ECO:0000313" key="2">
    <source>
        <dbReference type="RefSeq" id="XP_013380669.1"/>
    </source>
</evidence>
<gene>
    <name evidence="2" type="primary">LOC106151800</name>
</gene>
<keyword evidence="1" id="KW-1185">Reference proteome</keyword>
<accession>A0A1S3H6B6</accession>
<proteinExistence type="predicted"/>
<dbReference type="KEGG" id="lak:106151800"/>
<dbReference type="InParanoid" id="A0A1S3H6B6"/>
<evidence type="ECO:0000313" key="1">
    <source>
        <dbReference type="Proteomes" id="UP000085678"/>
    </source>
</evidence>
<name>A0A1S3H6B6_LINAN</name>
<dbReference type="GeneID" id="106151800"/>